<dbReference type="Proteomes" id="UP000194267">
    <property type="component" value="Unassembled WGS sequence"/>
</dbReference>
<comment type="similarity">
    <text evidence="2">Belongs to the cytidine and deoxycytidylate deaminase family.</text>
</comment>
<proteinExistence type="inferred from homology"/>
<dbReference type="Pfam" id="PF00383">
    <property type="entry name" value="dCMP_cyt_deam_1"/>
    <property type="match status" value="1"/>
</dbReference>
<dbReference type="AlphaFoldDB" id="A0A1Y2T3C4"/>
<gene>
    <name evidence="9" type="ORF">A6D92_12500</name>
</gene>
<feature type="active site" description="Proton donor" evidence="6">
    <location>
        <position position="72"/>
    </location>
</feature>
<dbReference type="GO" id="GO:0004132">
    <property type="term" value="F:dCMP deaminase activity"/>
    <property type="evidence" value="ECO:0007669"/>
    <property type="project" value="InterPro"/>
</dbReference>
<sequence>MARPSWDEYFMELAQVVAKRSTCNRRKVGAVLVRDKRILTTGYNGSPPGLPHCTDVGCLMVDGHCVRAIHAEQNAIIQAALHGITLKGATCYVTSSPCVHCAKMLIAAGIERIVYMDEYTEQIGLEMARQAGVIMERFTPPSHS</sequence>
<dbReference type="EMBL" id="LWLV01001092">
    <property type="protein sequence ID" value="OTA40858.1"/>
    <property type="molecule type" value="Genomic_DNA"/>
</dbReference>
<feature type="binding site" evidence="7">
    <location>
        <position position="70"/>
    </location>
    <ligand>
        <name>Zn(2+)</name>
        <dbReference type="ChEBI" id="CHEBI:29105"/>
        <note>catalytic</note>
    </ligand>
</feature>
<evidence type="ECO:0000256" key="5">
    <source>
        <dbReference type="ARBA" id="ARBA00022833"/>
    </source>
</evidence>
<keyword evidence="5 7" id="KW-0862">Zinc</keyword>
<evidence type="ECO:0000256" key="7">
    <source>
        <dbReference type="PIRSR" id="PIRSR006019-2"/>
    </source>
</evidence>
<dbReference type="GO" id="GO:0006220">
    <property type="term" value="P:pyrimidine nucleotide metabolic process"/>
    <property type="evidence" value="ECO:0007669"/>
    <property type="project" value="InterPro"/>
</dbReference>
<comment type="cofactor">
    <cofactor evidence="1 7">
        <name>Zn(2+)</name>
        <dbReference type="ChEBI" id="CHEBI:29105"/>
    </cofactor>
</comment>
<feature type="domain" description="CMP/dCMP-type deaminase" evidence="8">
    <location>
        <begin position="5"/>
        <end position="136"/>
    </location>
</feature>
<evidence type="ECO:0000259" key="8">
    <source>
        <dbReference type="PROSITE" id="PS51747"/>
    </source>
</evidence>
<dbReference type="InterPro" id="IPR016192">
    <property type="entry name" value="APOBEC/CMP_deaminase_Zn-bd"/>
</dbReference>
<protein>
    <submittedName>
        <fullName evidence="9">dCMP deaminase</fullName>
    </submittedName>
</protein>
<evidence type="ECO:0000256" key="6">
    <source>
        <dbReference type="PIRSR" id="PIRSR006019-1"/>
    </source>
</evidence>
<dbReference type="SUPFAM" id="SSF53927">
    <property type="entry name" value="Cytidine deaminase-like"/>
    <property type="match status" value="1"/>
</dbReference>
<dbReference type="PANTHER" id="PTHR11086:SF18">
    <property type="entry name" value="DEOXYCYTIDYLATE DEAMINASE"/>
    <property type="match status" value="1"/>
</dbReference>
<dbReference type="CDD" id="cd01286">
    <property type="entry name" value="deoxycytidylate_deaminase"/>
    <property type="match status" value="1"/>
</dbReference>
<evidence type="ECO:0000256" key="1">
    <source>
        <dbReference type="ARBA" id="ARBA00001947"/>
    </source>
</evidence>
<dbReference type="GO" id="GO:0005737">
    <property type="term" value="C:cytoplasm"/>
    <property type="evidence" value="ECO:0007669"/>
    <property type="project" value="TreeGrafter"/>
</dbReference>
<feature type="binding site" evidence="7">
    <location>
        <position position="101"/>
    </location>
    <ligand>
        <name>Zn(2+)</name>
        <dbReference type="ChEBI" id="CHEBI:29105"/>
        <note>catalytic</note>
    </ligand>
</feature>
<keyword evidence="3 7" id="KW-0479">Metal-binding</keyword>
<dbReference type="Gene3D" id="3.40.140.10">
    <property type="entry name" value="Cytidine Deaminase, domain 2"/>
    <property type="match status" value="1"/>
</dbReference>
<reference evidence="10" key="1">
    <citation type="submission" date="2016-04" db="EMBL/GenBank/DDBJ databases">
        <authorList>
            <person name="Antunes L.P."/>
            <person name="Martins L.F."/>
            <person name="Pereira R.V."/>
            <person name="Thomas A.M."/>
            <person name="Barbosa D."/>
            <person name="Nascimento L."/>
            <person name="Silva G.M."/>
            <person name="Condomitti G.W."/>
            <person name="Digiampietri L.A."/>
            <person name="Lombardi K.C."/>
            <person name="Ramos P.L."/>
            <person name="Quaggio R.B."/>
            <person name="Oliveira J.C."/>
            <person name="Pascon R.C."/>
            <person name="Cruz J.B."/>
            <person name="Silva A.M."/>
            <person name="Setubal J.C."/>
        </authorList>
    </citation>
    <scope>NUCLEOTIDE SEQUENCE [LARGE SCALE GENOMIC DNA]</scope>
</reference>
<organism evidence="9 10">
    <name type="scientific">Symbiobacterium thermophilum</name>
    <dbReference type="NCBI Taxonomy" id="2734"/>
    <lineage>
        <taxon>Bacteria</taxon>
        <taxon>Bacillati</taxon>
        <taxon>Bacillota</taxon>
        <taxon>Clostridia</taxon>
        <taxon>Eubacteriales</taxon>
        <taxon>Symbiobacteriaceae</taxon>
        <taxon>Symbiobacterium</taxon>
    </lineage>
</organism>
<dbReference type="InterPro" id="IPR016473">
    <property type="entry name" value="dCMP_deaminase"/>
</dbReference>
<dbReference type="PIRSF" id="PIRSF006019">
    <property type="entry name" value="dCMP_deaminase"/>
    <property type="match status" value="1"/>
</dbReference>
<keyword evidence="4" id="KW-0378">Hydrolase</keyword>
<comment type="caution">
    <text evidence="9">The sequence shown here is derived from an EMBL/GenBank/DDBJ whole genome shotgun (WGS) entry which is preliminary data.</text>
</comment>
<feature type="binding site" evidence="7">
    <location>
        <position position="98"/>
    </location>
    <ligand>
        <name>Zn(2+)</name>
        <dbReference type="ChEBI" id="CHEBI:29105"/>
        <note>catalytic</note>
    </ligand>
</feature>
<dbReference type="PANTHER" id="PTHR11086">
    <property type="entry name" value="DEOXYCYTIDYLATE DEAMINASE-RELATED"/>
    <property type="match status" value="1"/>
</dbReference>
<dbReference type="InterPro" id="IPR016193">
    <property type="entry name" value="Cytidine_deaminase-like"/>
</dbReference>
<dbReference type="InterPro" id="IPR015517">
    <property type="entry name" value="dCMP_deaminase-rel"/>
</dbReference>
<dbReference type="InterPro" id="IPR002125">
    <property type="entry name" value="CMP_dCMP_dom"/>
</dbReference>
<evidence type="ECO:0000313" key="10">
    <source>
        <dbReference type="Proteomes" id="UP000194267"/>
    </source>
</evidence>
<name>A0A1Y2T3C4_SYMTR</name>
<dbReference type="InterPro" id="IPR035105">
    <property type="entry name" value="Deoxycytidylate_deaminase_dom"/>
</dbReference>
<dbReference type="GO" id="GO:0008270">
    <property type="term" value="F:zinc ion binding"/>
    <property type="evidence" value="ECO:0007669"/>
    <property type="project" value="InterPro"/>
</dbReference>
<dbReference type="PROSITE" id="PS51747">
    <property type="entry name" value="CYT_DCMP_DEAMINASES_2"/>
    <property type="match status" value="1"/>
</dbReference>
<evidence type="ECO:0000313" key="9">
    <source>
        <dbReference type="EMBL" id="OTA40858.1"/>
    </source>
</evidence>
<accession>A0A1Y2T3C4</accession>
<evidence type="ECO:0000256" key="2">
    <source>
        <dbReference type="ARBA" id="ARBA00006576"/>
    </source>
</evidence>
<evidence type="ECO:0000256" key="4">
    <source>
        <dbReference type="ARBA" id="ARBA00022801"/>
    </source>
</evidence>
<evidence type="ECO:0000256" key="3">
    <source>
        <dbReference type="ARBA" id="ARBA00022723"/>
    </source>
</evidence>
<dbReference type="PROSITE" id="PS00903">
    <property type="entry name" value="CYT_DCMP_DEAMINASES_1"/>
    <property type="match status" value="1"/>
</dbReference>